<keyword evidence="6 11" id="KW-0862">Zinc</keyword>
<feature type="active site" evidence="11">
    <location>
        <position position="220"/>
    </location>
</feature>
<evidence type="ECO:0000259" key="15">
    <source>
        <dbReference type="PROSITE" id="PS50923"/>
    </source>
</evidence>
<dbReference type="PROSITE" id="PS50923">
    <property type="entry name" value="SUSHI"/>
    <property type="match status" value="2"/>
</dbReference>
<dbReference type="InterPro" id="IPR000436">
    <property type="entry name" value="Sushi_SCR_CCP_dom"/>
</dbReference>
<dbReference type="SUPFAM" id="SSF49854">
    <property type="entry name" value="Spermadhesin, CUB domain"/>
    <property type="match status" value="1"/>
</dbReference>
<feature type="disulfide bond" evidence="9">
    <location>
        <begin position="769"/>
        <end position="792"/>
    </location>
</feature>
<dbReference type="Proteomes" id="UP001634394">
    <property type="component" value="Unassembled WGS sequence"/>
</dbReference>
<comment type="cofactor">
    <cofactor evidence="11 12">
        <name>Zn(2+)</name>
        <dbReference type="ChEBI" id="CHEBI:29105"/>
    </cofactor>
    <text evidence="11 12">Binds 1 zinc ion per subunit.</text>
</comment>
<dbReference type="PROSITE" id="PS51864">
    <property type="entry name" value="ASTACIN"/>
    <property type="match status" value="1"/>
</dbReference>
<evidence type="ECO:0000256" key="11">
    <source>
        <dbReference type="PROSITE-ProRule" id="PRU01211"/>
    </source>
</evidence>
<dbReference type="SMART" id="SM00032">
    <property type="entry name" value="CCP"/>
    <property type="match status" value="2"/>
</dbReference>
<dbReference type="GO" id="GO:0006508">
    <property type="term" value="P:proteolysis"/>
    <property type="evidence" value="ECO:0007669"/>
    <property type="project" value="UniProtKB-KW"/>
</dbReference>
<evidence type="ECO:0000256" key="8">
    <source>
        <dbReference type="ARBA" id="ARBA00023157"/>
    </source>
</evidence>
<dbReference type="InterPro" id="IPR038178">
    <property type="entry name" value="Kringle_sf"/>
</dbReference>
<evidence type="ECO:0000256" key="3">
    <source>
        <dbReference type="ARBA" id="ARBA00022670"/>
    </source>
</evidence>
<dbReference type="Gene3D" id="2.60.120.290">
    <property type="entry name" value="Spermadhesin, CUB domain"/>
    <property type="match status" value="1"/>
</dbReference>
<dbReference type="Gene3D" id="3.40.390.10">
    <property type="entry name" value="Collagenase (Catalytic Domain)"/>
    <property type="match status" value="1"/>
</dbReference>
<dbReference type="SMART" id="SM00235">
    <property type="entry name" value="ZnMc"/>
    <property type="match status" value="1"/>
</dbReference>
<dbReference type="EMBL" id="JBJQND010000012">
    <property type="protein sequence ID" value="KAL3860807.1"/>
    <property type="molecule type" value="Genomic_DNA"/>
</dbReference>
<keyword evidence="10" id="KW-0768">Sushi</keyword>
<evidence type="ECO:0000256" key="4">
    <source>
        <dbReference type="ARBA" id="ARBA00022723"/>
    </source>
</evidence>
<feature type="domain" description="Peptidase M12A" evidence="17">
    <location>
        <begin position="122"/>
        <end position="330"/>
    </location>
</feature>
<reference evidence="18 19" key="1">
    <citation type="submission" date="2024-11" db="EMBL/GenBank/DDBJ databases">
        <title>Chromosome-level genome assembly of the freshwater bivalve Anodonta woodiana.</title>
        <authorList>
            <person name="Chen X."/>
        </authorList>
    </citation>
    <scope>NUCLEOTIDE SEQUENCE [LARGE SCALE GENOMIC DNA]</scope>
    <source>
        <strain evidence="18">MN2024</strain>
        <tissue evidence="18">Gills</tissue>
    </source>
</reference>
<dbReference type="Pfam" id="PF01400">
    <property type="entry name" value="Astacin"/>
    <property type="match status" value="1"/>
</dbReference>
<dbReference type="SUPFAM" id="SSF57440">
    <property type="entry name" value="Kringle-like"/>
    <property type="match status" value="1"/>
</dbReference>
<dbReference type="Pfam" id="PF16977">
    <property type="entry name" value="ApeC"/>
    <property type="match status" value="1"/>
</dbReference>
<dbReference type="InterPro" id="IPR035976">
    <property type="entry name" value="Sushi/SCR/CCP_sf"/>
</dbReference>
<dbReference type="SUPFAM" id="SSF55486">
    <property type="entry name" value="Metalloproteases ('zincins'), catalytic domain"/>
    <property type="match status" value="1"/>
</dbReference>
<evidence type="ECO:0000256" key="12">
    <source>
        <dbReference type="RuleBase" id="RU361183"/>
    </source>
</evidence>
<evidence type="ECO:0000256" key="10">
    <source>
        <dbReference type="PROSITE-ProRule" id="PRU00302"/>
    </source>
</evidence>
<dbReference type="PROSITE" id="PS00021">
    <property type="entry name" value="KRINGLE_1"/>
    <property type="match status" value="1"/>
</dbReference>
<dbReference type="PROSITE" id="PS51670">
    <property type="entry name" value="SHKT"/>
    <property type="match status" value="1"/>
</dbReference>
<dbReference type="InterPro" id="IPR006026">
    <property type="entry name" value="Peptidase_Metallo"/>
</dbReference>
<dbReference type="PROSITE" id="PS50070">
    <property type="entry name" value="KRINGLE_2"/>
    <property type="match status" value="1"/>
</dbReference>
<keyword evidence="3 11" id="KW-0645">Protease</keyword>
<proteinExistence type="predicted"/>
<dbReference type="InterPro" id="IPR003582">
    <property type="entry name" value="ShKT_dom"/>
</dbReference>
<dbReference type="PROSITE" id="PS01180">
    <property type="entry name" value="CUB"/>
    <property type="match status" value="1"/>
</dbReference>
<name>A0ABD3VGT2_SINWO</name>
<feature type="disulfide bond" evidence="9">
    <location>
        <begin position="741"/>
        <end position="780"/>
    </location>
</feature>
<dbReference type="InterPro" id="IPR018056">
    <property type="entry name" value="Kringle_CS"/>
</dbReference>
<protein>
    <recommendedName>
        <fullName evidence="12">Metalloendopeptidase</fullName>
        <ecNumber evidence="12">3.4.24.-</ecNumber>
    </recommendedName>
</protein>
<dbReference type="Gene3D" id="2.10.70.10">
    <property type="entry name" value="Complement Module, domain 1"/>
    <property type="match status" value="2"/>
</dbReference>
<evidence type="ECO:0000256" key="6">
    <source>
        <dbReference type="ARBA" id="ARBA00022833"/>
    </source>
</evidence>
<dbReference type="GO" id="GO:0008270">
    <property type="term" value="F:zinc ion binding"/>
    <property type="evidence" value="ECO:0007669"/>
    <property type="project" value="UniProtKB-UniRule"/>
</dbReference>
<keyword evidence="8 9" id="KW-1015">Disulfide bond</keyword>
<dbReference type="CDD" id="cd00041">
    <property type="entry name" value="CUB"/>
    <property type="match status" value="1"/>
</dbReference>
<feature type="binding site" evidence="11">
    <location>
        <position position="223"/>
    </location>
    <ligand>
        <name>Zn(2+)</name>
        <dbReference type="ChEBI" id="CHEBI:29105"/>
        <note>catalytic</note>
    </ligand>
</feature>
<dbReference type="InterPro" id="IPR001506">
    <property type="entry name" value="Peptidase_M12A"/>
</dbReference>
<sequence length="1181" mass="132305">MTLPSGDFYINQTLVMTLPSGDLIKLMSVLHRDFYLCRTRLIACITGTLFFTLIKSAAEPIPFVDNNSQVSPEIVMEHGRPSFQSLETVKEIRKKIELDQMNEDEIKDRRSSENEDHERNKRTVLNVTSQQWTKGIVPYKFHASLSTTLRQAAVWTMNLWSYWTNYRFYPWNSTIHSNFGLGHNSTLYFVSGTGCSSYVGRVISGDQTIYCCGLVACTHEIGHILGLQHEQNHYERDRMLRVNSNEIQPVYINNFGKVSPSKYANFRFYDFTSTMHYGLTIFTLTGQQVMSFLDPDLEYLLSIRADDDTGLFYPAFEVQRALNLEGTTCSGFTTVCHNEGYLSVVDGVCTCRCPYGLNPADGCQTIAYTDAALQSMSWPNVPFALLKPLSGCPLGFHSDGTVKRYKDNAGYTFLSSATSPFHAAGEYVTGYVREEFCVRDISVPGNLSNQANWNQDSVSFCIHKAGGACPTGFDEGYIQYDDYELAGSTNSSGNLPDGVFLGSTATKMDFCCKSGNASYRSLRLPTAQPFILYPKDSKDCPKVEGMLSSSESYYFFNTKNSNLDTTSGATPYIRQIYSNVESYKEINICYYYPYTQDCGGIFEVIEGAQLTISTPNYPNNYSNAMQCIWFIKGPENGKLLLKFDAFNITKKSDGTCEDIVEIRHTFPGHRGMRVCGNGFFKTMMTESNYLILMLTTSAENGNKGFHATVDAITDARLAYVNEGINGIYSGTVNMTKNFDVCVRWEDATNCSNHPFQAEDYDDSLESNYCRNPGTGNRPWCFTNVDGCIRDYCDVTYNELCFDYYNDCQDVITQDSSFCTSKFASKCAESCGICSRRIQPSLSPNITCSPPEVLPDGSYLPVKSLYSIGESVVYTCQDGLNTKQRYCSSERTWVPNLNFVCEERVVCADQEKNCTAIIERNPDVCIKYPDYAWKKCPRSCGRCIDADSIGSCSSPGTSQNATMTRGNTTITVGNYFEYQCNAGFVLNNGNLKRACLPTGQLTGSMPECVDETQVSTPINSVNIRSRDNIDARRYAMFGNNQYFRIKKVGEIRAWNFYSYVSGEIGLQVWRPNDTSYTFVGQNYVSNARDDRERYIEIAVGSRIQVQVNDLIGFTYYGTSTNGGIPYDWCNLSLIPDAANILKSVTMFSPTSQPLPGTSYNVSTMTVNPCRLYSLNAIVGPRT</sequence>
<feature type="domain" description="Sushi" evidence="15">
    <location>
        <begin position="845"/>
        <end position="902"/>
    </location>
</feature>
<dbReference type="PANTHER" id="PTHR10127:SF850">
    <property type="entry name" value="METALLOENDOPEPTIDASE"/>
    <property type="match status" value="1"/>
</dbReference>
<evidence type="ECO:0000256" key="7">
    <source>
        <dbReference type="ARBA" id="ARBA00023049"/>
    </source>
</evidence>
<dbReference type="InterPro" id="IPR031569">
    <property type="entry name" value="ApeC"/>
</dbReference>
<dbReference type="InterPro" id="IPR000001">
    <property type="entry name" value="Kringle"/>
</dbReference>
<evidence type="ECO:0000313" key="18">
    <source>
        <dbReference type="EMBL" id="KAL3860807.1"/>
    </source>
</evidence>
<evidence type="ECO:0000313" key="19">
    <source>
        <dbReference type="Proteomes" id="UP001634394"/>
    </source>
</evidence>
<organism evidence="18 19">
    <name type="scientific">Sinanodonta woodiana</name>
    <name type="common">Chinese pond mussel</name>
    <name type="synonym">Anodonta woodiana</name>
    <dbReference type="NCBI Taxonomy" id="1069815"/>
    <lineage>
        <taxon>Eukaryota</taxon>
        <taxon>Metazoa</taxon>
        <taxon>Spiralia</taxon>
        <taxon>Lophotrochozoa</taxon>
        <taxon>Mollusca</taxon>
        <taxon>Bivalvia</taxon>
        <taxon>Autobranchia</taxon>
        <taxon>Heteroconchia</taxon>
        <taxon>Palaeoheterodonta</taxon>
        <taxon>Unionida</taxon>
        <taxon>Unionoidea</taxon>
        <taxon>Unionidae</taxon>
        <taxon>Unioninae</taxon>
        <taxon>Sinanodonta</taxon>
    </lineage>
</organism>
<feature type="domain" description="Kringle" evidence="14">
    <location>
        <begin position="728"/>
        <end position="800"/>
    </location>
</feature>
<comment type="caution">
    <text evidence="18">The sequence shown here is derived from an EMBL/GenBank/DDBJ whole genome shotgun (WGS) entry which is preliminary data.</text>
</comment>
<evidence type="ECO:0000256" key="1">
    <source>
        <dbReference type="ARBA" id="ARBA00002657"/>
    </source>
</evidence>
<dbReference type="CDD" id="cd00033">
    <property type="entry name" value="CCP"/>
    <property type="match status" value="2"/>
</dbReference>
<dbReference type="SMART" id="SM00130">
    <property type="entry name" value="KR"/>
    <property type="match status" value="1"/>
</dbReference>
<dbReference type="InterPro" id="IPR035914">
    <property type="entry name" value="Sperma_CUB_dom_sf"/>
</dbReference>
<dbReference type="InterPro" id="IPR000859">
    <property type="entry name" value="CUB_dom"/>
</dbReference>
<dbReference type="SMART" id="SM00042">
    <property type="entry name" value="CUB"/>
    <property type="match status" value="1"/>
</dbReference>
<dbReference type="PRINTS" id="PR00480">
    <property type="entry name" value="ASTACIN"/>
</dbReference>
<dbReference type="Pfam" id="PF00431">
    <property type="entry name" value="CUB"/>
    <property type="match status" value="1"/>
</dbReference>
<dbReference type="Gene3D" id="2.40.20.10">
    <property type="entry name" value="Plasminogen Kringle 4"/>
    <property type="match status" value="1"/>
</dbReference>
<dbReference type="PANTHER" id="PTHR10127">
    <property type="entry name" value="DISCOIDIN, CUB, EGF, LAMININ , AND ZINC METALLOPROTEASE DOMAIN CONTAINING"/>
    <property type="match status" value="1"/>
</dbReference>
<evidence type="ECO:0000256" key="5">
    <source>
        <dbReference type="ARBA" id="ARBA00022801"/>
    </source>
</evidence>
<evidence type="ECO:0000256" key="9">
    <source>
        <dbReference type="PROSITE-ProRule" id="PRU00121"/>
    </source>
</evidence>
<keyword evidence="2 9" id="KW-0420">Kringle</keyword>
<feature type="domain" description="ShKT" evidence="16">
    <location>
        <begin position="800"/>
        <end position="833"/>
    </location>
</feature>
<dbReference type="InterPro" id="IPR024079">
    <property type="entry name" value="MetalloPept_cat_dom_sf"/>
</dbReference>
<dbReference type="EC" id="3.4.24.-" evidence="12"/>
<evidence type="ECO:0000259" key="14">
    <source>
        <dbReference type="PROSITE" id="PS50070"/>
    </source>
</evidence>
<dbReference type="GO" id="GO:0004222">
    <property type="term" value="F:metalloendopeptidase activity"/>
    <property type="evidence" value="ECO:0007669"/>
    <property type="project" value="UniProtKB-UniRule"/>
</dbReference>
<evidence type="ECO:0000259" key="17">
    <source>
        <dbReference type="PROSITE" id="PS51864"/>
    </source>
</evidence>
<feature type="disulfide bond" evidence="10">
    <location>
        <begin position="951"/>
        <end position="994"/>
    </location>
</feature>
<keyword evidence="4 11" id="KW-0479">Metal-binding</keyword>
<accession>A0ABD3VGT2</accession>
<evidence type="ECO:0000256" key="2">
    <source>
        <dbReference type="ARBA" id="ARBA00022572"/>
    </source>
</evidence>
<feature type="binding site" evidence="11">
    <location>
        <position position="219"/>
    </location>
    <ligand>
        <name>Zn(2+)</name>
        <dbReference type="ChEBI" id="CHEBI:29105"/>
        <note>catalytic</note>
    </ligand>
</feature>
<feature type="binding site" evidence="11">
    <location>
        <position position="229"/>
    </location>
    <ligand>
        <name>Zn(2+)</name>
        <dbReference type="ChEBI" id="CHEBI:29105"/>
        <note>catalytic</note>
    </ligand>
</feature>
<dbReference type="Pfam" id="PF00084">
    <property type="entry name" value="Sushi"/>
    <property type="match status" value="2"/>
</dbReference>
<evidence type="ECO:0000259" key="16">
    <source>
        <dbReference type="PROSITE" id="PS51670"/>
    </source>
</evidence>
<dbReference type="Pfam" id="PF00051">
    <property type="entry name" value="Kringle"/>
    <property type="match status" value="1"/>
</dbReference>
<dbReference type="AlphaFoldDB" id="A0ABD3VGT2"/>
<dbReference type="SMART" id="SM00254">
    <property type="entry name" value="ShKT"/>
    <property type="match status" value="2"/>
</dbReference>
<gene>
    <name evidence="18" type="ORF">ACJMK2_010874</name>
</gene>
<evidence type="ECO:0000259" key="13">
    <source>
        <dbReference type="PROSITE" id="PS01180"/>
    </source>
</evidence>
<comment type="caution">
    <text evidence="9">Lacks conserved residue(s) required for the propagation of feature annotation.</text>
</comment>
<keyword evidence="19" id="KW-1185">Reference proteome</keyword>
<feature type="domain" description="Sushi" evidence="15">
    <location>
        <begin position="949"/>
        <end position="1009"/>
    </location>
</feature>
<dbReference type="InterPro" id="IPR013806">
    <property type="entry name" value="Kringle-like"/>
</dbReference>
<comment type="function">
    <text evidence="1">Metalloprotease.</text>
</comment>
<dbReference type="SUPFAM" id="SSF57535">
    <property type="entry name" value="Complement control module/SCR domain"/>
    <property type="match status" value="2"/>
</dbReference>
<keyword evidence="5 11" id="KW-0378">Hydrolase</keyword>
<keyword evidence="7 11" id="KW-0482">Metalloprotease</keyword>
<feature type="domain" description="CUB" evidence="13">
    <location>
        <begin position="598"/>
        <end position="712"/>
    </location>
</feature>